<reference evidence="3 4" key="1">
    <citation type="submission" date="2018-10" db="EMBL/GenBank/DDBJ databases">
        <title>Phylogenomics of Brevibacillus.</title>
        <authorList>
            <person name="Dunlap C."/>
        </authorList>
    </citation>
    <scope>NUCLEOTIDE SEQUENCE [LARGE SCALE GENOMIC DNA]</scope>
    <source>
        <strain evidence="3 4">JCM 15085</strain>
    </source>
</reference>
<protein>
    <submittedName>
        <fullName evidence="3">TrkA family potassium uptake protein</fullName>
    </submittedName>
</protein>
<dbReference type="SUPFAM" id="SSF116726">
    <property type="entry name" value="TrkA C-terminal domain-like"/>
    <property type="match status" value="1"/>
</dbReference>
<organism evidence="3 4">
    <name type="scientific">Brevibacillus panacihumi</name>
    <dbReference type="NCBI Taxonomy" id="497735"/>
    <lineage>
        <taxon>Bacteria</taxon>
        <taxon>Bacillati</taxon>
        <taxon>Bacillota</taxon>
        <taxon>Bacilli</taxon>
        <taxon>Bacillales</taxon>
        <taxon>Paenibacillaceae</taxon>
        <taxon>Brevibacillus</taxon>
    </lineage>
</organism>
<dbReference type="Pfam" id="PF02254">
    <property type="entry name" value="TrkA_N"/>
    <property type="match status" value="1"/>
</dbReference>
<dbReference type="GO" id="GO:0008324">
    <property type="term" value="F:monoatomic cation transmembrane transporter activity"/>
    <property type="evidence" value="ECO:0007669"/>
    <property type="project" value="InterPro"/>
</dbReference>
<dbReference type="SUPFAM" id="SSF51735">
    <property type="entry name" value="NAD(P)-binding Rossmann-fold domains"/>
    <property type="match status" value="1"/>
</dbReference>
<dbReference type="Gene3D" id="3.40.50.720">
    <property type="entry name" value="NAD(P)-binding Rossmann-like Domain"/>
    <property type="match status" value="1"/>
</dbReference>
<dbReference type="InterPro" id="IPR036291">
    <property type="entry name" value="NAD(P)-bd_dom_sf"/>
</dbReference>
<dbReference type="InterPro" id="IPR006037">
    <property type="entry name" value="RCK_C"/>
</dbReference>
<dbReference type="InterPro" id="IPR003148">
    <property type="entry name" value="RCK_N"/>
</dbReference>
<dbReference type="GO" id="GO:0006813">
    <property type="term" value="P:potassium ion transport"/>
    <property type="evidence" value="ECO:0007669"/>
    <property type="project" value="InterPro"/>
</dbReference>
<comment type="caution">
    <text evidence="3">The sequence shown here is derived from an EMBL/GenBank/DDBJ whole genome shotgun (WGS) entry which is preliminary data.</text>
</comment>
<dbReference type="Gene3D" id="3.30.70.1450">
    <property type="entry name" value="Regulator of K+ conductance, C-terminal domain"/>
    <property type="match status" value="1"/>
</dbReference>
<dbReference type="Proteomes" id="UP000281915">
    <property type="component" value="Unassembled WGS sequence"/>
</dbReference>
<dbReference type="Pfam" id="PF02080">
    <property type="entry name" value="TrkA_C"/>
    <property type="match status" value="1"/>
</dbReference>
<dbReference type="PANTHER" id="PTHR43833:SF7">
    <property type="entry name" value="KTR SYSTEM POTASSIUM UPTAKE PROTEIN C"/>
    <property type="match status" value="1"/>
</dbReference>
<dbReference type="AlphaFoldDB" id="A0A3M8CWZ7"/>
<dbReference type="InterPro" id="IPR036721">
    <property type="entry name" value="RCK_C_sf"/>
</dbReference>
<dbReference type="PROSITE" id="PS51201">
    <property type="entry name" value="RCK_N"/>
    <property type="match status" value="1"/>
</dbReference>
<sequence length="222" mass="24727">MGKQYAIIGMGRFSSSIANRLYEAGNEVLGIDRDEVRIEESRDFVTHAVIADTTEENALREIGIRNFDVVVVSIGNDIQASILTTLLLKELGVKHIVAKALNKYHGKVLSKIGADKVVYPERDMGERVAHSLMSPNVLNFIEVSKDYSIEEIKVPSRLAGKSLRELDIRARYHLSVIAIRTREEISVNPSPDQIIKENDVLLMIGENACLKQFADGKEPAKL</sequence>
<gene>
    <name evidence="3" type="ORF">EDM58_09305</name>
</gene>
<feature type="domain" description="RCK N-terminal" evidence="1">
    <location>
        <begin position="2"/>
        <end position="118"/>
    </location>
</feature>
<feature type="domain" description="RCK C-terminal" evidence="2">
    <location>
        <begin position="135"/>
        <end position="219"/>
    </location>
</feature>
<dbReference type="EMBL" id="RHHT01000017">
    <property type="protein sequence ID" value="RNB79767.1"/>
    <property type="molecule type" value="Genomic_DNA"/>
</dbReference>
<proteinExistence type="predicted"/>
<evidence type="ECO:0000313" key="4">
    <source>
        <dbReference type="Proteomes" id="UP000281915"/>
    </source>
</evidence>
<dbReference type="RefSeq" id="WP_122913126.1">
    <property type="nucleotide sequence ID" value="NZ_RHHT01000017.1"/>
</dbReference>
<dbReference type="PANTHER" id="PTHR43833">
    <property type="entry name" value="POTASSIUM CHANNEL PROTEIN 2-RELATED-RELATED"/>
    <property type="match status" value="1"/>
</dbReference>
<evidence type="ECO:0000259" key="2">
    <source>
        <dbReference type="PROSITE" id="PS51202"/>
    </source>
</evidence>
<evidence type="ECO:0000259" key="1">
    <source>
        <dbReference type="PROSITE" id="PS51201"/>
    </source>
</evidence>
<accession>A0A3M8CWZ7</accession>
<name>A0A3M8CWZ7_9BACL</name>
<dbReference type="InterPro" id="IPR050721">
    <property type="entry name" value="Trk_Ktr_HKT_K-transport"/>
</dbReference>
<evidence type="ECO:0000313" key="3">
    <source>
        <dbReference type="EMBL" id="RNB79767.1"/>
    </source>
</evidence>
<dbReference type="PROSITE" id="PS51202">
    <property type="entry name" value="RCK_C"/>
    <property type="match status" value="1"/>
</dbReference>